<evidence type="ECO:0000313" key="2">
    <source>
        <dbReference type="EMBL" id="KAJ8953182.1"/>
    </source>
</evidence>
<dbReference type="AlphaFoldDB" id="A0AAV8YQD4"/>
<evidence type="ECO:0000313" key="3">
    <source>
        <dbReference type="Proteomes" id="UP001162162"/>
    </source>
</evidence>
<accession>A0AAV8YQD4</accession>
<comment type="caution">
    <text evidence="2">The sequence shown here is derived from an EMBL/GenBank/DDBJ whole genome shotgun (WGS) entry which is preliminary data.</text>
</comment>
<feature type="compositionally biased region" description="Gly residues" evidence="1">
    <location>
        <begin position="245"/>
        <end position="255"/>
    </location>
</feature>
<gene>
    <name evidence="2" type="ORF">NQ318_003218</name>
</gene>
<name>A0AAV8YQD4_9CUCU</name>
<keyword evidence="3" id="KW-1185">Reference proteome</keyword>
<feature type="region of interest" description="Disordered" evidence="1">
    <location>
        <begin position="245"/>
        <end position="271"/>
    </location>
</feature>
<reference evidence="2" key="1">
    <citation type="journal article" date="2023" name="Insect Mol. Biol.">
        <title>Genome sequencing provides insights into the evolution of gene families encoding plant cell wall-degrading enzymes in longhorned beetles.</title>
        <authorList>
            <person name="Shin N.R."/>
            <person name="Okamura Y."/>
            <person name="Kirsch R."/>
            <person name="Pauchet Y."/>
        </authorList>
    </citation>
    <scope>NUCLEOTIDE SEQUENCE</scope>
    <source>
        <strain evidence="2">AMC_N1</strain>
    </source>
</reference>
<organism evidence="2 3">
    <name type="scientific">Aromia moschata</name>
    <dbReference type="NCBI Taxonomy" id="1265417"/>
    <lineage>
        <taxon>Eukaryota</taxon>
        <taxon>Metazoa</taxon>
        <taxon>Ecdysozoa</taxon>
        <taxon>Arthropoda</taxon>
        <taxon>Hexapoda</taxon>
        <taxon>Insecta</taxon>
        <taxon>Pterygota</taxon>
        <taxon>Neoptera</taxon>
        <taxon>Endopterygota</taxon>
        <taxon>Coleoptera</taxon>
        <taxon>Polyphaga</taxon>
        <taxon>Cucujiformia</taxon>
        <taxon>Chrysomeloidea</taxon>
        <taxon>Cerambycidae</taxon>
        <taxon>Cerambycinae</taxon>
        <taxon>Callichromatini</taxon>
        <taxon>Aromia</taxon>
    </lineage>
</organism>
<protein>
    <submittedName>
        <fullName evidence="2">Uncharacterized protein</fullName>
    </submittedName>
</protein>
<sequence>MATSDDHIWPTDVNSHATNLSERVQQLEHILSESQFGSEDAVKAARAYKDIVAAVNSAREAADSAENDTNNAVKILNNVQERTNDAEEKSGNVLDFAHESNQSTYRNLEPKLRAAISTYVPVKETHDKNDQLLKDIEKILDNIQVQDLSTAYRSAVGNAEEAFSSVEVVEALVNSTFAKYKMTIAKFVRYAQCERQVFFTTAPARVGHNAKLTIREELENGTEQATKSQSCGKMFGGALTAKRGISGGGARGSGGSDQQISRGVQRRFTPI</sequence>
<dbReference type="Proteomes" id="UP001162162">
    <property type="component" value="Unassembled WGS sequence"/>
</dbReference>
<evidence type="ECO:0000256" key="1">
    <source>
        <dbReference type="SAM" id="MobiDB-lite"/>
    </source>
</evidence>
<proteinExistence type="predicted"/>
<dbReference type="EMBL" id="JAPWTK010000059">
    <property type="protein sequence ID" value="KAJ8953182.1"/>
    <property type="molecule type" value="Genomic_DNA"/>
</dbReference>